<proteinExistence type="predicted"/>
<accession>A0ABY5GJP6</accession>
<reference evidence="1" key="1">
    <citation type="submission" date="2022-07" db="EMBL/GenBank/DDBJ databases">
        <title>Genome sequencing of Photobacterium atrarenae GJH2-4.</title>
        <authorList>
            <person name="Park S.-J."/>
        </authorList>
    </citation>
    <scope>NUCLEOTIDE SEQUENCE</scope>
    <source>
        <strain evidence="1">GJH2-4</strain>
    </source>
</reference>
<keyword evidence="2" id="KW-1185">Reference proteome</keyword>
<protein>
    <submittedName>
        <fullName evidence="1">Uncharacterized protein</fullName>
    </submittedName>
</protein>
<sequence>MSYAMYFVSDKPDRMTRLHQLHKNDCSRLPSPEQLTCVGYYGSHNEAISNAKEIYANVEGCSYCLSHQVESVSRVKEI</sequence>
<dbReference type="RefSeq" id="WP_255390466.1">
    <property type="nucleotide sequence ID" value="NZ_CP101508.1"/>
</dbReference>
<dbReference type="EMBL" id="CP101508">
    <property type="protein sequence ID" value="UTV29133.1"/>
    <property type="molecule type" value="Genomic_DNA"/>
</dbReference>
<evidence type="ECO:0000313" key="2">
    <source>
        <dbReference type="Proteomes" id="UP001057998"/>
    </source>
</evidence>
<dbReference type="Proteomes" id="UP001057998">
    <property type="component" value="Chromosome 1"/>
</dbReference>
<organism evidence="1 2">
    <name type="scientific">Photobacterium atrarenae</name>
    <dbReference type="NCBI Taxonomy" id="865757"/>
    <lineage>
        <taxon>Bacteria</taxon>
        <taxon>Pseudomonadati</taxon>
        <taxon>Pseudomonadota</taxon>
        <taxon>Gammaproteobacteria</taxon>
        <taxon>Vibrionales</taxon>
        <taxon>Vibrionaceae</taxon>
        <taxon>Photobacterium</taxon>
    </lineage>
</organism>
<gene>
    <name evidence="1" type="ORF">NNL38_07895</name>
</gene>
<name>A0ABY5GJP6_9GAMM</name>
<evidence type="ECO:0000313" key="1">
    <source>
        <dbReference type="EMBL" id="UTV29133.1"/>
    </source>
</evidence>